<name>A0A5N5SJA3_9CRUS</name>
<gene>
    <name evidence="1" type="ORF">Anas_00937</name>
</gene>
<evidence type="ECO:0000313" key="1">
    <source>
        <dbReference type="EMBL" id="KAB7493912.1"/>
    </source>
</evidence>
<proteinExistence type="predicted"/>
<accession>A0A5N5SJA3</accession>
<comment type="caution">
    <text evidence="1">The sequence shown here is derived from an EMBL/GenBank/DDBJ whole genome shotgun (WGS) entry which is preliminary data.</text>
</comment>
<dbReference type="Proteomes" id="UP000326759">
    <property type="component" value="Unassembled WGS sequence"/>
</dbReference>
<dbReference type="EMBL" id="SEYY01024766">
    <property type="protein sequence ID" value="KAB7493912.1"/>
    <property type="molecule type" value="Genomic_DNA"/>
</dbReference>
<evidence type="ECO:0000313" key="2">
    <source>
        <dbReference type="Proteomes" id="UP000326759"/>
    </source>
</evidence>
<keyword evidence="2" id="KW-1185">Reference proteome</keyword>
<protein>
    <submittedName>
        <fullName evidence="1">Uncharacterized protein</fullName>
    </submittedName>
</protein>
<feature type="non-terminal residue" evidence="1">
    <location>
        <position position="62"/>
    </location>
</feature>
<reference evidence="1 2" key="1">
    <citation type="journal article" date="2019" name="PLoS Biol.">
        <title>Sex chromosomes control vertical transmission of feminizing Wolbachia symbionts in an isopod.</title>
        <authorList>
            <person name="Becking T."/>
            <person name="Chebbi M.A."/>
            <person name="Giraud I."/>
            <person name="Moumen B."/>
            <person name="Laverre T."/>
            <person name="Caubet Y."/>
            <person name="Peccoud J."/>
            <person name="Gilbert C."/>
            <person name="Cordaux R."/>
        </authorList>
    </citation>
    <scope>NUCLEOTIDE SEQUENCE [LARGE SCALE GENOMIC DNA]</scope>
    <source>
        <strain evidence="1">ANa2</strain>
        <tissue evidence="1">Whole body excluding digestive tract and cuticle</tissue>
    </source>
</reference>
<organism evidence="1 2">
    <name type="scientific">Armadillidium nasatum</name>
    <dbReference type="NCBI Taxonomy" id="96803"/>
    <lineage>
        <taxon>Eukaryota</taxon>
        <taxon>Metazoa</taxon>
        <taxon>Ecdysozoa</taxon>
        <taxon>Arthropoda</taxon>
        <taxon>Crustacea</taxon>
        <taxon>Multicrustacea</taxon>
        <taxon>Malacostraca</taxon>
        <taxon>Eumalacostraca</taxon>
        <taxon>Peracarida</taxon>
        <taxon>Isopoda</taxon>
        <taxon>Oniscidea</taxon>
        <taxon>Crinocheta</taxon>
        <taxon>Armadillidiidae</taxon>
        <taxon>Armadillidium</taxon>
    </lineage>
</organism>
<dbReference type="AlphaFoldDB" id="A0A5N5SJA3"/>
<sequence length="62" mass="7007">MRSKKKLGQQDNVSQFTIDITQPMNFKSDILLNLCNEFSKVSSGSEKIVALNQALAYVRDEN</sequence>